<feature type="domain" description="CMP/dCMP-type deaminase" evidence="3">
    <location>
        <begin position="11"/>
        <end position="131"/>
    </location>
</feature>
<dbReference type="GO" id="GO:0047974">
    <property type="term" value="F:guanosine deaminase activity"/>
    <property type="evidence" value="ECO:0007669"/>
    <property type="project" value="TreeGrafter"/>
</dbReference>
<dbReference type="CDD" id="cd01285">
    <property type="entry name" value="nucleoside_deaminase"/>
    <property type="match status" value="1"/>
</dbReference>
<evidence type="ECO:0000256" key="2">
    <source>
        <dbReference type="ARBA" id="ARBA00022833"/>
    </source>
</evidence>
<accession>A0A0V0QCP7</accession>
<proteinExistence type="predicted"/>
<dbReference type="SUPFAM" id="SSF53927">
    <property type="entry name" value="Cytidine deaminase-like"/>
    <property type="match status" value="1"/>
</dbReference>
<dbReference type="OMA" id="FAMSAGD"/>
<evidence type="ECO:0000256" key="1">
    <source>
        <dbReference type="ARBA" id="ARBA00022723"/>
    </source>
</evidence>
<dbReference type="OrthoDB" id="416378at2759"/>
<keyword evidence="5" id="KW-1185">Reference proteome</keyword>
<evidence type="ECO:0000259" key="3">
    <source>
        <dbReference type="PROSITE" id="PS51747"/>
    </source>
</evidence>
<dbReference type="PANTHER" id="PTHR11079:SF161">
    <property type="entry name" value="CMP_DCMP-TYPE DEAMINASE DOMAIN-CONTAINING PROTEIN"/>
    <property type="match status" value="1"/>
</dbReference>
<dbReference type="GO" id="GO:0006152">
    <property type="term" value="P:purine nucleoside catabolic process"/>
    <property type="evidence" value="ECO:0007669"/>
    <property type="project" value="TreeGrafter"/>
</dbReference>
<dbReference type="Pfam" id="PF00383">
    <property type="entry name" value="dCMP_cyt_deam_1"/>
    <property type="match status" value="1"/>
</dbReference>
<name>A0A0V0QCP7_PSEPJ</name>
<protein>
    <submittedName>
        <fullName evidence="4">Cytidine deaminase-like protein</fullName>
    </submittedName>
</protein>
<dbReference type="EMBL" id="LDAU01000198">
    <property type="protein sequence ID" value="KRW99989.1"/>
    <property type="molecule type" value="Genomic_DNA"/>
</dbReference>
<sequence length="168" mass="19026">MSEQKQRTQDEWHQYFIEESIKESAKGIETGEGDPFGAVIVKDNKIIARGYNQIVLLNDSTAHGEMQAIRNAGQILNSWKLNDCILYASCEPCSMCHSAIILTGIKKVYFAMSAGDLQTIVPHCTEGYAQSEINKAREERNTPFFQILEKREEAMKSYREGKQSTNQN</sequence>
<keyword evidence="1" id="KW-0479">Metal-binding</keyword>
<dbReference type="InterPro" id="IPR016193">
    <property type="entry name" value="Cytidine_deaminase-like"/>
</dbReference>
<organism evidence="4 5">
    <name type="scientific">Pseudocohnilembus persalinus</name>
    <name type="common">Ciliate</name>
    <dbReference type="NCBI Taxonomy" id="266149"/>
    <lineage>
        <taxon>Eukaryota</taxon>
        <taxon>Sar</taxon>
        <taxon>Alveolata</taxon>
        <taxon>Ciliophora</taxon>
        <taxon>Intramacronucleata</taxon>
        <taxon>Oligohymenophorea</taxon>
        <taxon>Scuticociliatia</taxon>
        <taxon>Philasterida</taxon>
        <taxon>Pseudocohnilembidae</taxon>
        <taxon>Pseudocohnilembus</taxon>
    </lineage>
</organism>
<gene>
    <name evidence="4" type="ORF">PPERSA_05492</name>
</gene>
<dbReference type="Gene3D" id="3.40.140.10">
    <property type="entry name" value="Cytidine Deaminase, domain 2"/>
    <property type="match status" value="1"/>
</dbReference>
<dbReference type="Proteomes" id="UP000054937">
    <property type="component" value="Unassembled WGS sequence"/>
</dbReference>
<dbReference type="InterPro" id="IPR016192">
    <property type="entry name" value="APOBEC/CMP_deaminase_Zn-bd"/>
</dbReference>
<dbReference type="PROSITE" id="PS00903">
    <property type="entry name" value="CYT_DCMP_DEAMINASES_1"/>
    <property type="match status" value="1"/>
</dbReference>
<keyword evidence="2" id="KW-0862">Zinc</keyword>
<dbReference type="PROSITE" id="PS51747">
    <property type="entry name" value="CYT_DCMP_DEAMINASES_2"/>
    <property type="match status" value="1"/>
</dbReference>
<dbReference type="InParanoid" id="A0A0V0QCP7"/>
<dbReference type="InterPro" id="IPR002125">
    <property type="entry name" value="CMP_dCMP_dom"/>
</dbReference>
<dbReference type="GO" id="GO:0008270">
    <property type="term" value="F:zinc ion binding"/>
    <property type="evidence" value="ECO:0007669"/>
    <property type="project" value="InterPro"/>
</dbReference>
<evidence type="ECO:0000313" key="4">
    <source>
        <dbReference type="EMBL" id="KRW99989.1"/>
    </source>
</evidence>
<evidence type="ECO:0000313" key="5">
    <source>
        <dbReference type="Proteomes" id="UP000054937"/>
    </source>
</evidence>
<dbReference type="AlphaFoldDB" id="A0A0V0QCP7"/>
<reference evidence="4 5" key="1">
    <citation type="journal article" date="2015" name="Sci. Rep.">
        <title>Genome of the facultative scuticociliatosis pathogen Pseudocohnilembus persalinus provides insight into its virulence through horizontal gene transfer.</title>
        <authorList>
            <person name="Xiong J."/>
            <person name="Wang G."/>
            <person name="Cheng J."/>
            <person name="Tian M."/>
            <person name="Pan X."/>
            <person name="Warren A."/>
            <person name="Jiang C."/>
            <person name="Yuan D."/>
            <person name="Miao W."/>
        </authorList>
    </citation>
    <scope>NUCLEOTIDE SEQUENCE [LARGE SCALE GENOMIC DNA]</scope>
    <source>
        <strain evidence="4">36N120E</strain>
    </source>
</reference>
<comment type="caution">
    <text evidence="4">The sequence shown here is derived from an EMBL/GenBank/DDBJ whole genome shotgun (WGS) entry which is preliminary data.</text>
</comment>
<dbReference type="PANTHER" id="PTHR11079">
    <property type="entry name" value="CYTOSINE DEAMINASE FAMILY MEMBER"/>
    <property type="match status" value="1"/>
</dbReference>